<evidence type="ECO:0000259" key="12">
    <source>
        <dbReference type="PROSITE" id="PS50157"/>
    </source>
</evidence>
<evidence type="ECO:0000313" key="14">
    <source>
        <dbReference type="Proteomes" id="UP000694620"/>
    </source>
</evidence>
<evidence type="ECO:0000256" key="3">
    <source>
        <dbReference type="ARBA" id="ARBA00022737"/>
    </source>
</evidence>
<dbReference type="FunFam" id="3.30.160.60:FF:000624">
    <property type="entry name" value="zinc finger protein 697"/>
    <property type="match status" value="1"/>
</dbReference>
<sequence length="463" mass="49797">MLLPAELQMQSNSTALRYPIMLPSPEPTDYDSDSSGVRYSPSLPASPCSSMYPSPCSSPTQANSSCYHIVDYLLSQASDCPSNLKDTSSVTCPAPTAQHRLSSFGSGANNQFHFPEVGVLTQSPYAAGLPMLERVISNGTTCDQAGRMLSFQPTLDEIEEFLQENMCSCLNTSNNSKIKESNSSVCGKVSYSTRLEVLQGNKLKEAEPEVVGALVPIKMDSQGAMTAQDEEEEEKKRHSSSMYAGSSSSSVGAVTDGASSGQTMTLSGCVPVVIQLQPVPTKNGESGVKIAQLLVNIQGQTFALVPQVTGSSVNGTSGGQQTPGSTGRQFIRIAPVPIAAKPAEEDQAASSKQTSACRLSKLGPGDLLKVHKCSFPGCSKMYSKSSHLKAHVRRHTGEKPFVCTWPSCDWRFSRSDELSRHKRSHSGVKPYQCSVCEKKFARSDHLSKHVKVHRFPRSSRSGN</sequence>
<keyword evidence="8" id="KW-0804">Transcription</keyword>
<dbReference type="RefSeq" id="XP_028669282.1">
    <property type="nucleotide sequence ID" value="XM_028813449.2"/>
</dbReference>
<evidence type="ECO:0000256" key="11">
    <source>
        <dbReference type="SAM" id="MobiDB-lite"/>
    </source>
</evidence>
<keyword evidence="6" id="KW-0805">Transcription regulation</keyword>
<feature type="domain" description="C2H2-type" evidence="12">
    <location>
        <begin position="431"/>
        <end position="458"/>
    </location>
</feature>
<dbReference type="PANTHER" id="PTHR23235">
    <property type="entry name" value="KRUEPPEL-LIKE TRANSCRIPTION FACTOR"/>
    <property type="match status" value="1"/>
</dbReference>
<keyword evidence="5" id="KW-0862">Zinc</keyword>
<reference evidence="13" key="1">
    <citation type="submission" date="2021-06" db="EMBL/GenBank/DDBJ databases">
        <authorList>
            <consortium name="Wellcome Sanger Institute Data Sharing"/>
        </authorList>
    </citation>
    <scope>NUCLEOTIDE SEQUENCE [LARGE SCALE GENOMIC DNA]</scope>
</reference>
<keyword evidence="7" id="KW-0238">DNA-binding</keyword>
<dbReference type="InterPro" id="IPR036236">
    <property type="entry name" value="Znf_C2H2_sf"/>
</dbReference>
<evidence type="ECO:0000256" key="5">
    <source>
        <dbReference type="ARBA" id="ARBA00022833"/>
    </source>
</evidence>
<dbReference type="GO" id="GO:0000978">
    <property type="term" value="F:RNA polymerase II cis-regulatory region sequence-specific DNA binding"/>
    <property type="evidence" value="ECO:0007669"/>
    <property type="project" value="TreeGrafter"/>
</dbReference>
<reference evidence="13" key="3">
    <citation type="submission" date="2025-09" db="UniProtKB">
        <authorList>
            <consortium name="Ensembl"/>
        </authorList>
    </citation>
    <scope>IDENTIFICATION</scope>
</reference>
<dbReference type="InterPro" id="IPR013087">
    <property type="entry name" value="Znf_C2H2_type"/>
</dbReference>
<feature type="region of interest" description="Disordered" evidence="11">
    <location>
        <begin position="221"/>
        <end position="260"/>
    </location>
</feature>
<dbReference type="GO" id="GO:0000981">
    <property type="term" value="F:DNA-binding transcription factor activity, RNA polymerase II-specific"/>
    <property type="evidence" value="ECO:0007669"/>
    <property type="project" value="TreeGrafter"/>
</dbReference>
<evidence type="ECO:0000256" key="9">
    <source>
        <dbReference type="ARBA" id="ARBA00023242"/>
    </source>
</evidence>
<dbReference type="Proteomes" id="UP000694620">
    <property type="component" value="Chromosome 11"/>
</dbReference>
<keyword evidence="2" id="KW-0479">Metal-binding</keyword>
<dbReference type="FunFam" id="3.30.160.60:FF:000018">
    <property type="entry name" value="Krueppel-like factor 15"/>
    <property type="match status" value="1"/>
</dbReference>
<dbReference type="OrthoDB" id="4748970at2759"/>
<dbReference type="SUPFAM" id="SSF57667">
    <property type="entry name" value="beta-beta-alpha zinc fingers"/>
    <property type="match status" value="2"/>
</dbReference>
<dbReference type="PROSITE" id="PS00028">
    <property type="entry name" value="ZINC_FINGER_C2H2_1"/>
    <property type="match status" value="3"/>
</dbReference>
<reference evidence="13" key="2">
    <citation type="submission" date="2025-08" db="UniProtKB">
        <authorList>
            <consortium name="Ensembl"/>
        </authorList>
    </citation>
    <scope>IDENTIFICATION</scope>
</reference>
<dbReference type="GeneID" id="114660633"/>
<dbReference type="FunFam" id="3.30.160.60:FF:002639">
    <property type="entry name" value="Kruppel-Like Factor (Zinc finger protein)"/>
    <property type="match status" value="1"/>
</dbReference>
<proteinExistence type="predicted"/>
<keyword evidence="9" id="KW-0539">Nucleus</keyword>
<keyword evidence="3" id="KW-0677">Repeat</keyword>
<keyword evidence="4 10" id="KW-0863">Zinc-finger</keyword>
<dbReference type="GO" id="GO:0008270">
    <property type="term" value="F:zinc ion binding"/>
    <property type="evidence" value="ECO:0007669"/>
    <property type="project" value="UniProtKB-KW"/>
</dbReference>
<keyword evidence="14" id="KW-1185">Reference proteome</keyword>
<organism evidence="13 14">
    <name type="scientific">Erpetoichthys calabaricus</name>
    <name type="common">Rope fish</name>
    <name type="synonym">Calamoichthys calabaricus</name>
    <dbReference type="NCBI Taxonomy" id="27687"/>
    <lineage>
        <taxon>Eukaryota</taxon>
        <taxon>Metazoa</taxon>
        <taxon>Chordata</taxon>
        <taxon>Craniata</taxon>
        <taxon>Vertebrata</taxon>
        <taxon>Euteleostomi</taxon>
        <taxon>Actinopterygii</taxon>
        <taxon>Polypteriformes</taxon>
        <taxon>Polypteridae</taxon>
        <taxon>Erpetoichthys</taxon>
    </lineage>
</organism>
<evidence type="ECO:0000256" key="7">
    <source>
        <dbReference type="ARBA" id="ARBA00023125"/>
    </source>
</evidence>
<comment type="subcellular location">
    <subcellularLocation>
        <location evidence="1">Nucleus</location>
    </subcellularLocation>
</comment>
<feature type="domain" description="C2H2-type" evidence="12">
    <location>
        <begin position="401"/>
        <end position="430"/>
    </location>
</feature>
<evidence type="ECO:0000256" key="8">
    <source>
        <dbReference type="ARBA" id="ARBA00023163"/>
    </source>
</evidence>
<accession>A0A8C4SEG3</accession>
<dbReference type="PROSITE" id="PS50157">
    <property type="entry name" value="ZINC_FINGER_C2H2_2"/>
    <property type="match status" value="3"/>
</dbReference>
<dbReference type="PANTHER" id="PTHR23235:SF44">
    <property type="entry name" value="KRUEPPEL-LIKE FACTOR 15"/>
    <property type="match status" value="1"/>
</dbReference>
<evidence type="ECO:0000256" key="6">
    <source>
        <dbReference type="ARBA" id="ARBA00023015"/>
    </source>
</evidence>
<dbReference type="Gene3D" id="3.30.160.60">
    <property type="entry name" value="Classic Zinc Finger"/>
    <property type="match status" value="3"/>
</dbReference>
<dbReference type="GeneTree" id="ENSGT00940000156977"/>
<evidence type="ECO:0000256" key="2">
    <source>
        <dbReference type="ARBA" id="ARBA00022723"/>
    </source>
</evidence>
<feature type="domain" description="C2H2-type" evidence="12">
    <location>
        <begin position="371"/>
        <end position="400"/>
    </location>
</feature>
<protein>
    <submittedName>
        <fullName evidence="13">Krueppel-like factor 15</fullName>
    </submittedName>
</protein>
<evidence type="ECO:0000256" key="4">
    <source>
        <dbReference type="ARBA" id="ARBA00022771"/>
    </source>
</evidence>
<name>A0A8C4SEG3_ERPCA</name>
<dbReference type="Pfam" id="PF00096">
    <property type="entry name" value="zf-C2H2"/>
    <property type="match status" value="3"/>
</dbReference>
<dbReference type="GO" id="GO:0005634">
    <property type="term" value="C:nucleus"/>
    <property type="evidence" value="ECO:0007669"/>
    <property type="project" value="UniProtKB-SubCell"/>
</dbReference>
<feature type="compositionally biased region" description="Low complexity" evidence="11">
    <location>
        <begin position="240"/>
        <end position="260"/>
    </location>
</feature>
<evidence type="ECO:0000256" key="1">
    <source>
        <dbReference type="ARBA" id="ARBA00004123"/>
    </source>
</evidence>
<gene>
    <name evidence="13" type="primary">LOC114660633</name>
</gene>
<evidence type="ECO:0000256" key="10">
    <source>
        <dbReference type="PROSITE-ProRule" id="PRU00042"/>
    </source>
</evidence>
<evidence type="ECO:0000313" key="13">
    <source>
        <dbReference type="Ensembl" id="ENSECRP00000016107.1"/>
    </source>
</evidence>
<dbReference type="SMART" id="SM00355">
    <property type="entry name" value="ZnF_C2H2"/>
    <property type="match status" value="3"/>
</dbReference>
<dbReference type="Ensembl" id="ENSECRT00000016396.1">
    <property type="protein sequence ID" value="ENSECRP00000016107.1"/>
    <property type="gene ID" value="ENSECRG00000010753.1"/>
</dbReference>
<dbReference type="AlphaFoldDB" id="A0A8C4SEG3"/>